<dbReference type="EMBL" id="HG673677">
    <property type="protein sequence ID" value="CDI84427.1"/>
    <property type="molecule type" value="Genomic_DNA"/>
</dbReference>
<reference evidence="1" key="2">
    <citation type="submission" date="2013-10" db="EMBL/GenBank/DDBJ databases">
        <authorList>
            <person name="Aslett M."/>
        </authorList>
    </citation>
    <scope>NUCLEOTIDE SEQUENCE [LARGE SCALE GENOMIC DNA]</scope>
    <source>
        <strain evidence="1">Houghton</strain>
    </source>
</reference>
<sequence length="263" mass="27412">MVAVQLNISGSFAGSETGNSLTQGNDGNLGPGAFPSFFGGGSLFDLEKLMGGGFPSLLRGIGGFDGLLRADNSSLSLSLPEGEDTSCQIKIKGGSGGGLSRGLHMGLDTSRRMLHVGMHYEESKKSEEDGKRRSFLSQSVHVSSSIQLPERCIGTAGVVISGLAGYMLDGSETEGLVVLPSSALLGECVEKGELPEDVYRAVTDGDQHAMGLLSEEQRCLAAGFTHIQCNKLGGKKPSVAIVPPAEGPYMPVPRLDVSLDVLN</sequence>
<dbReference type="OMA" id="MHYEESK"/>
<evidence type="ECO:0000313" key="2">
    <source>
        <dbReference type="Proteomes" id="UP000018050"/>
    </source>
</evidence>
<organism evidence="1 2">
    <name type="scientific">Eimeria acervulina</name>
    <name type="common">Coccidian parasite</name>
    <dbReference type="NCBI Taxonomy" id="5801"/>
    <lineage>
        <taxon>Eukaryota</taxon>
        <taxon>Sar</taxon>
        <taxon>Alveolata</taxon>
        <taxon>Apicomplexa</taxon>
        <taxon>Conoidasida</taxon>
        <taxon>Coccidia</taxon>
        <taxon>Eucoccidiorida</taxon>
        <taxon>Eimeriorina</taxon>
        <taxon>Eimeriidae</taxon>
        <taxon>Eimeria</taxon>
    </lineage>
</organism>
<keyword evidence="2" id="KW-1185">Reference proteome</keyword>
<dbReference type="OrthoDB" id="345717at2759"/>
<protein>
    <submittedName>
        <fullName evidence="1">GRA9 protein, putative</fullName>
    </submittedName>
</protein>
<name>U6GXT3_EIMAC</name>
<dbReference type="VEuPathDB" id="ToxoDB:EAH_00052480"/>
<dbReference type="GeneID" id="25273318"/>
<accession>U6GXT3</accession>
<gene>
    <name evidence="1" type="ORF">EAH_00052480</name>
</gene>
<dbReference type="RefSeq" id="XP_013246603.1">
    <property type="nucleotide sequence ID" value="XM_013391149.1"/>
</dbReference>
<evidence type="ECO:0000313" key="1">
    <source>
        <dbReference type="EMBL" id="CDI84427.1"/>
    </source>
</evidence>
<dbReference type="Proteomes" id="UP000018050">
    <property type="component" value="Unassembled WGS sequence"/>
</dbReference>
<reference evidence="1" key="1">
    <citation type="submission" date="2013-10" db="EMBL/GenBank/DDBJ databases">
        <title>Genomic analysis of the causative agents of coccidiosis in chickens.</title>
        <authorList>
            <person name="Reid A.J."/>
            <person name="Blake D."/>
            <person name="Billington K."/>
            <person name="Browne H."/>
            <person name="Dunn M."/>
            <person name="Hung S."/>
            <person name="Kawahara F."/>
            <person name="Miranda-Saavedra D."/>
            <person name="Mourier T."/>
            <person name="Nagra H."/>
            <person name="Otto T.D."/>
            <person name="Rawlings N."/>
            <person name="Sanchez A."/>
            <person name="Sanders M."/>
            <person name="Subramaniam C."/>
            <person name="Tay Y."/>
            <person name="Dear P."/>
            <person name="Doerig C."/>
            <person name="Gruber A."/>
            <person name="Parkinson J."/>
            <person name="Shirley M."/>
            <person name="Wan K.L."/>
            <person name="Berriman M."/>
            <person name="Tomley F."/>
            <person name="Pain A."/>
        </authorList>
    </citation>
    <scope>NUCLEOTIDE SEQUENCE [LARGE SCALE GENOMIC DNA]</scope>
    <source>
        <strain evidence="1">Houghton</strain>
    </source>
</reference>
<proteinExistence type="predicted"/>
<dbReference type="AlphaFoldDB" id="U6GXT3"/>